<reference evidence="1" key="1">
    <citation type="submission" date="2020-03" db="EMBL/GenBank/DDBJ databases">
        <title>The deep terrestrial virosphere.</title>
        <authorList>
            <person name="Holmfeldt K."/>
            <person name="Nilsson E."/>
            <person name="Simone D."/>
            <person name="Lopez-Fernandez M."/>
            <person name="Wu X."/>
            <person name="de Brujin I."/>
            <person name="Lundin D."/>
            <person name="Andersson A."/>
            <person name="Bertilsson S."/>
            <person name="Dopson M."/>
        </authorList>
    </citation>
    <scope>NUCLEOTIDE SEQUENCE</scope>
    <source>
        <strain evidence="1">MM415B02156</strain>
    </source>
</reference>
<name>A0A6M3KXB2_9ZZZZ</name>
<proteinExistence type="predicted"/>
<dbReference type="AlphaFoldDB" id="A0A6M3KXB2"/>
<sequence length="80" mass="9243">MPVQTNNFCMCQNLVAAYENRQRVATREAILGYLQQEQMREGWAQGELPPVILQLGALPQAHATHYHPYHPFARYCNEDN</sequence>
<organism evidence="1">
    <name type="scientific">viral metagenome</name>
    <dbReference type="NCBI Taxonomy" id="1070528"/>
    <lineage>
        <taxon>unclassified sequences</taxon>
        <taxon>metagenomes</taxon>
        <taxon>organismal metagenomes</taxon>
    </lineage>
</organism>
<dbReference type="EMBL" id="MT142606">
    <property type="protein sequence ID" value="QJA85955.1"/>
    <property type="molecule type" value="Genomic_DNA"/>
</dbReference>
<evidence type="ECO:0000313" key="1">
    <source>
        <dbReference type="EMBL" id="QJA85955.1"/>
    </source>
</evidence>
<protein>
    <submittedName>
        <fullName evidence="1">Uncharacterized protein</fullName>
    </submittedName>
</protein>
<gene>
    <name evidence="1" type="ORF">MM415B02156_0003</name>
</gene>
<accession>A0A6M3KXB2</accession>